<dbReference type="InterPro" id="IPR018013">
    <property type="entry name" value="Channel_Tsx-like"/>
</dbReference>
<protein>
    <recommendedName>
        <fullName evidence="5">Ion channel protein Tsx</fullName>
    </recommendedName>
</protein>
<gene>
    <name evidence="3" type="ORF">C9I98_08045</name>
</gene>
<dbReference type="Pfam" id="PF03502">
    <property type="entry name" value="Channel_Tsx"/>
    <property type="match status" value="1"/>
</dbReference>
<sequence>MNKLLKGAAIASCLLSSAVSAEQLYGWGNVHVDYQFWDQGFVDDNDFRQALIGVEGGAGYDWGELYGFYDYEGVDKATGNRGQTFNGEAHIYLGDSGASLFGKVYGHIDQNIREVNQYMGFGYTGLTGDNWWFKPWAAVEFINVSNEFNAGVKDYTGMNGGTIGWQAGYAFEAFGESFLLHNWNQIELFRSDEYAENNYGDTGLNGAVNFAWNINEDFTAMLMYRYFVNKLGADGYGDILIYRLAYNF</sequence>
<dbReference type="SUPFAM" id="SSF111364">
    <property type="entry name" value="Tsx-like channel"/>
    <property type="match status" value="1"/>
</dbReference>
<accession>A0A2T3NX50</accession>
<dbReference type="RefSeq" id="WP_107271829.1">
    <property type="nucleotide sequence ID" value="NZ_PYMA01000003.1"/>
</dbReference>
<proteinExistence type="inferred from homology"/>
<evidence type="ECO:0000313" key="3">
    <source>
        <dbReference type="EMBL" id="PSW20779.1"/>
    </source>
</evidence>
<keyword evidence="2" id="KW-0732">Signal</keyword>
<dbReference type="AlphaFoldDB" id="A0A2T3NX50"/>
<evidence type="ECO:0000256" key="1">
    <source>
        <dbReference type="ARBA" id="ARBA00008728"/>
    </source>
</evidence>
<comment type="similarity">
    <text evidence="1">Belongs to the nucleoside-specific channel-forming outer membrane porin (Tsx) (TC 1.B.10) family.</text>
</comment>
<dbReference type="GO" id="GO:0009279">
    <property type="term" value="C:cell outer membrane"/>
    <property type="evidence" value="ECO:0007669"/>
    <property type="project" value="InterPro"/>
</dbReference>
<name>A0A2T3NX50_9GAMM</name>
<dbReference type="EMBL" id="PYMA01000003">
    <property type="protein sequence ID" value="PSW20779.1"/>
    <property type="molecule type" value="Genomic_DNA"/>
</dbReference>
<organism evidence="3 4">
    <name type="scientific">Photobacterium sanctipauli</name>
    <dbReference type="NCBI Taxonomy" id="1342794"/>
    <lineage>
        <taxon>Bacteria</taxon>
        <taxon>Pseudomonadati</taxon>
        <taxon>Pseudomonadota</taxon>
        <taxon>Gammaproteobacteria</taxon>
        <taxon>Vibrionales</taxon>
        <taxon>Vibrionaceae</taxon>
        <taxon>Photobacterium</taxon>
    </lineage>
</organism>
<evidence type="ECO:0000313" key="4">
    <source>
        <dbReference type="Proteomes" id="UP000241771"/>
    </source>
</evidence>
<evidence type="ECO:0008006" key="5">
    <source>
        <dbReference type="Google" id="ProtNLM"/>
    </source>
</evidence>
<feature type="chain" id="PRO_5015598995" description="Ion channel protein Tsx" evidence="2">
    <location>
        <begin position="22"/>
        <end position="248"/>
    </location>
</feature>
<dbReference type="Proteomes" id="UP000241771">
    <property type="component" value="Unassembled WGS sequence"/>
</dbReference>
<evidence type="ECO:0000256" key="2">
    <source>
        <dbReference type="SAM" id="SignalP"/>
    </source>
</evidence>
<feature type="signal peptide" evidence="2">
    <location>
        <begin position="1"/>
        <end position="21"/>
    </location>
</feature>
<reference evidence="3 4" key="1">
    <citation type="submission" date="2018-01" db="EMBL/GenBank/DDBJ databases">
        <title>Whole genome sequencing of Histamine producing bacteria.</title>
        <authorList>
            <person name="Butler K."/>
        </authorList>
    </citation>
    <scope>NUCLEOTIDE SEQUENCE [LARGE SCALE GENOMIC DNA]</scope>
    <source>
        <strain evidence="3 4">DSM 100436</strain>
    </source>
</reference>
<dbReference type="InterPro" id="IPR036777">
    <property type="entry name" value="Channel_Tsx-like_sf"/>
</dbReference>
<comment type="caution">
    <text evidence="3">The sequence shown here is derived from an EMBL/GenBank/DDBJ whole genome shotgun (WGS) entry which is preliminary data.</text>
</comment>
<keyword evidence="4" id="KW-1185">Reference proteome</keyword>